<keyword evidence="3" id="KW-1185">Reference proteome</keyword>
<evidence type="ECO:0000313" key="2">
    <source>
        <dbReference type="EMBL" id="ADQ18322.1"/>
    </source>
</evidence>
<reference key="1">
    <citation type="submission" date="2010-11" db="EMBL/GenBank/DDBJ databases">
        <title>The complete genome of Leadbetterella byssophila DSM 17132.</title>
        <authorList>
            <consortium name="US DOE Joint Genome Institute (JGI-PGF)"/>
            <person name="Lucas S."/>
            <person name="Copeland A."/>
            <person name="Lapidus A."/>
            <person name="Glavina del Rio T."/>
            <person name="Dalin E."/>
            <person name="Tice H."/>
            <person name="Bruce D."/>
            <person name="Goodwin L."/>
            <person name="Pitluck S."/>
            <person name="Kyrpides N."/>
            <person name="Mavromatis K."/>
            <person name="Ivanova N."/>
            <person name="Teshima H."/>
            <person name="Brettin T."/>
            <person name="Detter J.C."/>
            <person name="Han C."/>
            <person name="Tapia R."/>
            <person name="Land M."/>
            <person name="Hauser L."/>
            <person name="Markowitz V."/>
            <person name="Cheng J.-F."/>
            <person name="Hugenholtz P."/>
            <person name="Woyke T."/>
            <person name="Wu D."/>
            <person name="Tindall B."/>
            <person name="Pomrenke H.G."/>
            <person name="Brambilla E."/>
            <person name="Klenk H.-P."/>
            <person name="Eisen J.A."/>
        </authorList>
    </citation>
    <scope>NUCLEOTIDE SEQUENCE [LARGE SCALE GENOMIC DNA]</scope>
    <source>
        <strain>DSM 17132</strain>
    </source>
</reference>
<dbReference type="Gene3D" id="3.40.630.30">
    <property type="match status" value="1"/>
</dbReference>
<feature type="domain" description="N-acetyltransferase" evidence="1">
    <location>
        <begin position="12"/>
        <end position="195"/>
    </location>
</feature>
<dbReference type="GO" id="GO:0016747">
    <property type="term" value="F:acyltransferase activity, transferring groups other than amino-acyl groups"/>
    <property type="evidence" value="ECO:0007669"/>
    <property type="project" value="InterPro"/>
</dbReference>
<dbReference type="PROSITE" id="PS51186">
    <property type="entry name" value="GNAT"/>
    <property type="match status" value="1"/>
</dbReference>
<dbReference type="RefSeq" id="WP_013409359.1">
    <property type="nucleotide sequence ID" value="NC_014655.1"/>
</dbReference>
<sequence length="201" mass="23638">MGVHGSELMGKRFIGQEIEEVIPQLAELRIQVFRDFPYLYEGSLEYEKEYLKTYTNSKQSFLFAVFDGDKMVGATTCIPLLDETEEVILPFRESKLPLEKIVYFGESILLKPYRGLGYGKRFFQEREAHAKSLQGIEEVYFCGVRRPENHPLRPADYQPLDPFWLSQGYKKKEGLVSYFSWLDIGKDEEDEKPMDYWFKKI</sequence>
<evidence type="ECO:0000259" key="1">
    <source>
        <dbReference type="PROSITE" id="PS51186"/>
    </source>
</evidence>
<dbReference type="Pfam" id="PF00583">
    <property type="entry name" value="Acetyltransf_1"/>
    <property type="match status" value="1"/>
</dbReference>
<dbReference type="InterPro" id="IPR016181">
    <property type="entry name" value="Acyl_CoA_acyltransferase"/>
</dbReference>
<dbReference type="AlphaFoldDB" id="E4RQB4"/>
<dbReference type="EMBL" id="CP002305">
    <property type="protein sequence ID" value="ADQ18322.1"/>
    <property type="molecule type" value="Genomic_DNA"/>
</dbReference>
<proteinExistence type="predicted"/>
<reference evidence="2 3" key="2">
    <citation type="journal article" date="2011" name="Stand. Genomic Sci.">
        <title>Complete genome sequence of Leadbetterella byssophila type strain (4M15).</title>
        <authorList>
            <person name="Abt B."/>
            <person name="Teshima H."/>
            <person name="Lucas S."/>
            <person name="Lapidus A."/>
            <person name="Del Rio T.G."/>
            <person name="Nolan M."/>
            <person name="Tice H."/>
            <person name="Cheng J.F."/>
            <person name="Pitluck S."/>
            <person name="Liolios K."/>
            <person name="Pagani I."/>
            <person name="Ivanova N."/>
            <person name="Mavromatis K."/>
            <person name="Pati A."/>
            <person name="Tapia R."/>
            <person name="Han C."/>
            <person name="Goodwin L."/>
            <person name="Chen A."/>
            <person name="Palaniappan K."/>
            <person name="Land M."/>
            <person name="Hauser L."/>
            <person name="Chang Y.J."/>
            <person name="Jeffries C.D."/>
            <person name="Rohde M."/>
            <person name="Goker M."/>
            <person name="Tindall B.J."/>
            <person name="Detter J.C."/>
            <person name="Woyke T."/>
            <person name="Bristow J."/>
            <person name="Eisen J.A."/>
            <person name="Markowitz V."/>
            <person name="Hugenholtz P."/>
            <person name="Klenk H.P."/>
            <person name="Kyrpides N.C."/>
        </authorList>
    </citation>
    <scope>NUCLEOTIDE SEQUENCE [LARGE SCALE GENOMIC DNA]</scope>
    <source>
        <strain evidence="3">DSM 17132 / JCM 16389 / KACC 11308 / NBRC 106382 / 4M15</strain>
    </source>
</reference>
<gene>
    <name evidence="2" type="ordered locus">Lbys_2660</name>
</gene>
<dbReference type="Proteomes" id="UP000007435">
    <property type="component" value="Chromosome"/>
</dbReference>
<dbReference type="SUPFAM" id="SSF55729">
    <property type="entry name" value="Acyl-CoA N-acyltransferases (Nat)"/>
    <property type="match status" value="1"/>
</dbReference>
<dbReference type="InterPro" id="IPR000182">
    <property type="entry name" value="GNAT_dom"/>
</dbReference>
<accession>E4RQB4</accession>
<organism evidence="2 3">
    <name type="scientific">Leadbetterella byssophila (strain DSM 17132 / JCM 16389 / KACC 11308 / NBRC 106382 / 4M15)</name>
    <dbReference type="NCBI Taxonomy" id="649349"/>
    <lineage>
        <taxon>Bacteria</taxon>
        <taxon>Pseudomonadati</taxon>
        <taxon>Bacteroidota</taxon>
        <taxon>Cytophagia</taxon>
        <taxon>Cytophagales</taxon>
        <taxon>Leadbetterellaceae</taxon>
        <taxon>Leadbetterella</taxon>
    </lineage>
</organism>
<dbReference type="HOGENOM" id="CLU_120432_0_0_10"/>
<dbReference type="eggNOG" id="COG0454">
    <property type="taxonomic scope" value="Bacteria"/>
</dbReference>
<dbReference type="KEGG" id="lby:Lbys_2660"/>
<name>E4RQB4_LEAB4</name>
<dbReference type="STRING" id="649349.Lbys_2660"/>
<evidence type="ECO:0000313" key="3">
    <source>
        <dbReference type="Proteomes" id="UP000007435"/>
    </source>
</evidence>
<protein>
    <recommendedName>
        <fullName evidence="1">N-acetyltransferase domain-containing protein</fullName>
    </recommendedName>
</protein>